<dbReference type="Pfam" id="PF09027">
    <property type="entry name" value="GTPase_binding"/>
    <property type="match status" value="1"/>
</dbReference>
<dbReference type="GO" id="GO:0004674">
    <property type="term" value="F:protein serine/threonine kinase activity"/>
    <property type="evidence" value="ECO:0007669"/>
    <property type="project" value="UniProtKB-KW"/>
</dbReference>
<dbReference type="InterPro" id="IPR055175">
    <property type="entry name" value="ACK/TNK-like_SAM"/>
</dbReference>
<comment type="catalytic activity">
    <reaction evidence="14">
        <text>L-threonyl-[protein] + ATP = O-phospho-L-threonyl-[protein] + ADP + H(+)</text>
        <dbReference type="Rhea" id="RHEA:46608"/>
        <dbReference type="Rhea" id="RHEA-COMP:11060"/>
        <dbReference type="Rhea" id="RHEA-COMP:11605"/>
        <dbReference type="ChEBI" id="CHEBI:15378"/>
        <dbReference type="ChEBI" id="CHEBI:30013"/>
        <dbReference type="ChEBI" id="CHEBI:30616"/>
        <dbReference type="ChEBI" id="CHEBI:61977"/>
        <dbReference type="ChEBI" id="CHEBI:456216"/>
        <dbReference type="EC" id="2.7.11.1"/>
    </reaction>
</comment>
<dbReference type="InterPro" id="IPR037085">
    <property type="entry name" value="Cdc42-bd-like_dom_sf"/>
</dbReference>
<evidence type="ECO:0000256" key="8">
    <source>
        <dbReference type="ARBA" id="ARBA00022741"/>
    </source>
</evidence>
<feature type="region of interest" description="Disordered" evidence="18">
    <location>
        <begin position="80"/>
        <end position="105"/>
    </location>
</feature>
<dbReference type="Pfam" id="PF07714">
    <property type="entry name" value="PK_Tyr_Ser-Thr"/>
    <property type="match status" value="1"/>
</dbReference>
<comment type="cofactor">
    <cofactor evidence="1">
        <name>Mg(2+)</name>
        <dbReference type="ChEBI" id="CHEBI:18420"/>
    </cofactor>
</comment>
<dbReference type="Proteomes" id="UP001208570">
    <property type="component" value="Unassembled WGS sequence"/>
</dbReference>
<dbReference type="InterPro" id="IPR001245">
    <property type="entry name" value="Ser-Thr/Tyr_kinase_cat_dom"/>
</dbReference>
<keyword evidence="9" id="KW-0418">Kinase</keyword>
<dbReference type="PROSITE" id="PS50030">
    <property type="entry name" value="UBA"/>
    <property type="match status" value="1"/>
</dbReference>
<dbReference type="FunFam" id="1.10.510.10:FF:000080">
    <property type="entry name" value="Putative activated CDC42 kinase 1"/>
    <property type="match status" value="1"/>
</dbReference>
<gene>
    <name evidence="22" type="ORF">LSH36_160g05000</name>
</gene>
<keyword evidence="8 17" id="KW-0547">Nucleotide-binding</keyword>
<evidence type="ECO:0000256" key="4">
    <source>
        <dbReference type="ARBA" id="ARBA00022490"/>
    </source>
</evidence>
<dbReference type="GO" id="GO:0005524">
    <property type="term" value="F:ATP binding"/>
    <property type="evidence" value="ECO:0007669"/>
    <property type="project" value="UniProtKB-UniRule"/>
</dbReference>
<dbReference type="CDD" id="cd14328">
    <property type="entry name" value="UBA_TNK1"/>
    <property type="match status" value="1"/>
</dbReference>
<accession>A0AAD9JV61</accession>
<evidence type="ECO:0000313" key="22">
    <source>
        <dbReference type="EMBL" id="KAK2159028.1"/>
    </source>
</evidence>
<dbReference type="PROSITE" id="PS50011">
    <property type="entry name" value="PROTEIN_KINASE_DOM"/>
    <property type="match status" value="1"/>
</dbReference>
<evidence type="ECO:0000256" key="10">
    <source>
        <dbReference type="ARBA" id="ARBA00022840"/>
    </source>
</evidence>
<dbReference type="InterPro" id="IPR020635">
    <property type="entry name" value="Tyr_kinase_cat_dom"/>
</dbReference>
<comment type="similarity">
    <text evidence="15">Belongs to the protein kinase superfamily. Tyr protein kinase family.</text>
</comment>
<dbReference type="Pfam" id="PF22931">
    <property type="entry name" value="SAM_TNK"/>
    <property type="match status" value="1"/>
</dbReference>
<name>A0AAD9JV61_9ANNE</name>
<proteinExistence type="inferred from homology"/>
<dbReference type="PRINTS" id="PR00109">
    <property type="entry name" value="TYRKINASE"/>
</dbReference>
<evidence type="ECO:0000259" key="20">
    <source>
        <dbReference type="PROSITE" id="PS50011"/>
    </source>
</evidence>
<evidence type="ECO:0000256" key="12">
    <source>
        <dbReference type="ARBA" id="ARBA00023137"/>
    </source>
</evidence>
<keyword evidence="12" id="KW-0829">Tyrosine-protein kinase</keyword>
<feature type="compositionally biased region" description="Basic and acidic residues" evidence="18">
    <location>
        <begin position="87"/>
        <end position="98"/>
    </location>
</feature>
<dbReference type="AlphaFoldDB" id="A0AAD9JV61"/>
<dbReference type="InterPro" id="IPR015116">
    <property type="entry name" value="Cdc42-bd-like"/>
</dbReference>
<keyword evidence="6" id="KW-0808">Transferase</keyword>
<keyword evidence="23" id="KW-1185">Reference proteome</keyword>
<keyword evidence="3 16" id="KW-0728">SH3 domain</keyword>
<dbReference type="InterPro" id="IPR036028">
    <property type="entry name" value="SH3-like_dom_sf"/>
</dbReference>
<comment type="subcellular location">
    <subcellularLocation>
        <location evidence="2">Cytoplasmic vesicle</location>
        <location evidence="2">Clathrin-coated vesicle</location>
    </subcellularLocation>
</comment>
<feature type="binding site" evidence="17">
    <location>
        <position position="159"/>
    </location>
    <ligand>
        <name>ATP</name>
        <dbReference type="ChEBI" id="CHEBI:30616"/>
    </ligand>
</feature>
<feature type="region of interest" description="Disordered" evidence="18">
    <location>
        <begin position="527"/>
        <end position="565"/>
    </location>
</feature>
<sequence length="1084" mass="120689">MATVNADGCVWLLELLQEVQLEQFFIKLRDNLQITRLSHFDYVKSEDLEKIGMGKPAIRRLMDTVKRKRRKKTTSILDKIMPNVGNKPEKDHDRDKQKSSVLKKSSLISSSTQDLSSLTCLINEKDLCLFGKLGDGSFGVVRKGDWTTPSGCKVSVAVKVLKSDALNIPGAFEDFVKEVNAMHNLDHPNLIRLYGVVLSSPLMMVTELAPLGALIDRLRKEGHRYLISTLCEYAIQIATGMAYLESKRFIHRDLAARNVLLASAEKVKIGDFGLMRALPSQEDHYVMQEQKKVPFAWCAPESLKSRHFSHASDCWMFGVTLWEMFTYGEEPWMGLNGTQILQKIDRESDRLPKPSYCPTEIYHLMEQCWAHKPQDRPTFDAMKVLLSELRPLEMKALRRFDEYGKLQIEEGDMITVIDGRSERYWWLGQNKRTCDVGQFPRALVDPQRPMSGQDISEPLKNSLIHTGHAGADGVKWGDPGTIDEVYLRNPMEPPDVSSNTEMDRFFRGAGTRYASKRQFTYKAFQNEAAGEGKHSHSDPTSPQTEVTTAETSLTMTNGGLTNSSTTVKETMLIDLSDEQNRKESIRSKHFQADALSILDSSVAEKYQCLPPPISEQAVSIEDPFIIKTDLNQILGRTPTSKVEYTSSSSSSPGIQDGSSWSSGSASQLSPSCRVKEQRIEVYMNVSNGHSNTGTGPMLSSTNLVTSTNCLPLPPRQMTNLRMSSQMPTVLQSSSPNDYGSNLQNGVTKQQVDKAFDWLNDAVAGFSLTKPQDKTIYSNVSTNAEDKDALETWDNKTLLPIKTSPVHELNNALGVGARRKEYGHYFNLPQHDSSTCANREQETMSGSQVPPPIPPRDYRGHLEPPMPQHPNKHYSNIPVGSRIHPVMQDGVQTTYTHYWLLPEHNLNTSQSECSSGGASASADIDNDYQNVDDSSGAGNLILGVDILGQENPAFTHSISMESSQPRTGTGTSAIYKSTDLINKPSQPAPTPKSPTSTGPAFGNPREKIEQVQKQVHGITEDESLAALNLKHWSVSEAVRYLKVEQLFRLGVASKERCQKLLETFDWNLQMAGSILLDELSMGSAV</sequence>
<evidence type="ECO:0000256" key="13">
    <source>
        <dbReference type="ARBA" id="ARBA00023329"/>
    </source>
</evidence>
<dbReference type="Gene3D" id="1.10.510.10">
    <property type="entry name" value="Transferase(Phosphotransferase) domain 1"/>
    <property type="match status" value="1"/>
</dbReference>
<dbReference type="InterPro" id="IPR011009">
    <property type="entry name" value="Kinase-like_dom_sf"/>
</dbReference>
<dbReference type="EMBL" id="JAODUP010000160">
    <property type="protein sequence ID" value="KAK2159028.1"/>
    <property type="molecule type" value="Genomic_DNA"/>
</dbReference>
<feature type="region of interest" description="Disordered" evidence="18">
    <location>
        <begin position="641"/>
        <end position="669"/>
    </location>
</feature>
<keyword evidence="5" id="KW-0723">Serine/threonine-protein kinase</keyword>
<dbReference type="Gene3D" id="4.10.680.10">
    <property type="entry name" value="Cdc42-like binding domain"/>
    <property type="match status" value="1"/>
</dbReference>
<organism evidence="22 23">
    <name type="scientific">Paralvinella palmiformis</name>
    <dbReference type="NCBI Taxonomy" id="53620"/>
    <lineage>
        <taxon>Eukaryota</taxon>
        <taxon>Metazoa</taxon>
        <taxon>Spiralia</taxon>
        <taxon>Lophotrochozoa</taxon>
        <taxon>Annelida</taxon>
        <taxon>Polychaeta</taxon>
        <taxon>Sedentaria</taxon>
        <taxon>Canalipalpata</taxon>
        <taxon>Terebellida</taxon>
        <taxon>Terebelliformia</taxon>
        <taxon>Alvinellidae</taxon>
        <taxon>Paralvinella</taxon>
    </lineage>
</organism>
<feature type="domain" description="UBA" evidence="21">
    <location>
        <begin position="1032"/>
        <end position="1077"/>
    </location>
</feature>
<dbReference type="SMART" id="SM00326">
    <property type="entry name" value="SH3"/>
    <property type="match status" value="1"/>
</dbReference>
<protein>
    <recommendedName>
        <fullName evidence="24">Non-specific protein-tyrosine kinase</fullName>
    </recommendedName>
</protein>
<evidence type="ECO:0000256" key="16">
    <source>
        <dbReference type="PROSITE-ProRule" id="PRU00192"/>
    </source>
</evidence>
<dbReference type="SMART" id="SM00219">
    <property type="entry name" value="TyrKc"/>
    <property type="match status" value="1"/>
</dbReference>
<feature type="region of interest" description="Disordered" evidence="18">
    <location>
        <begin position="979"/>
        <end position="1002"/>
    </location>
</feature>
<dbReference type="SUPFAM" id="SSF50044">
    <property type="entry name" value="SH3-domain"/>
    <property type="match status" value="1"/>
</dbReference>
<dbReference type="InterPro" id="IPR000719">
    <property type="entry name" value="Prot_kinase_dom"/>
</dbReference>
<evidence type="ECO:0000256" key="1">
    <source>
        <dbReference type="ARBA" id="ARBA00001946"/>
    </source>
</evidence>
<evidence type="ECO:0000256" key="11">
    <source>
        <dbReference type="ARBA" id="ARBA00022842"/>
    </source>
</evidence>
<dbReference type="SUPFAM" id="SSF56112">
    <property type="entry name" value="Protein kinase-like (PK-like)"/>
    <property type="match status" value="1"/>
</dbReference>
<evidence type="ECO:0000256" key="9">
    <source>
        <dbReference type="ARBA" id="ARBA00022777"/>
    </source>
</evidence>
<feature type="domain" description="Protein kinase" evidence="20">
    <location>
        <begin position="127"/>
        <end position="386"/>
    </location>
</feature>
<dbReference type="InterPro" id="IPR001452">
    <property type="entry name" value="SH3_domain"/>
</dbReference>
<keyword evidence="4" id="KW-0963">Cytoplasm</keyword>
<comment type="caution">
    <text evidence="22">The sequence shown here is derived from an EMBL/GenBank/DDBJ whole genome shotgun (WGS) entry which is preliminary data.</text>
</comment>
<dbReference type="GO" id="GO:0004713">
    <property type="term" value="F:protein tyrosine kinase activity"/>
    <property type="evidence" value="ECO:0007669"/>
    <property type="project" value="UniProtKB-KW"/>
</dbReference>
<evidence type="ECO:0000256" key="2">
    <source>
        <dbReference type="ARBA" id="ARBA00004132"/>
    </source>
</evidence>
<dbReference type="InterPro" id="IPR050198">
    <property type="entry name" value="Non-receptor_tyrosine_kinases"/>
</dbReference>
<feature type="domain" description="SH3" evidence="19">
    <location>
        <begin position="389"/>
        <end position="449"/>
    </location>
</feature>
<evidence type="ECO:0000256" key="7">
    <source>
        <dbReference type="ARBA" id="ARBA00022723"/>
    </source>
</evidence>
<dbReference type="InterPro" id="IPR017441">
    <property type="entry name" value="Protein_kinase_ATP_BS"/>
</dbReference>
<dbReference type="PANTHER" id="PTHR24418">
    <property type="entry name" value="TYROSINE-PROTEIN KINASE"/>
    <property type="match status" value="1"/>
</dbReference>
<dbReference type="PROSITE" id="PS50002">
    <property type="entry name" value="SH3"/>
    <property type="match status" value="1"/>
</dbReference>
<dbReference type="GO" id="GO:0030136">
    <property type="term" value="C:clathrin-coated vesicle"/>
    <property type="evidence" value="ECO:0007669"/>
    <property type="project" value="UniProtKB-SubCell"/>
</dbReference>
<evidence type="ECO:0000256" key="17">
    <source>
        <dbReference type="PROSITE-ProRule" id="PRU10141"/>
    </source>
</evidence>
<dbReference type="FunFam" id="3.30.200.20:FF:000107">
    <property type="entry name" value="Putative activated CDC42 kinase 1"/>
    <property type="match status" value="1"/>
</dbReference>
<evidence type="ECO:0000256" key="15">
    <source>
        <dbReference type="ARBA" id="ARBA00060742"/>
    </source>
</evidence>
<dbReference type="CDD" id="cd05040">
    <property type="entry name" value="PTKc_Ack_like"/>
    <property type="match status" value="1"/>
</dbReference>
<dbReference type="CDD" id="cd00174">
    <property type="entry name" value="SH3"/>
    <property type="match status" value="1"/>
</dbReference>
<evidence type="ECO:0000256" key="6">
    <source>
        <dbReference type="ARBA" id="ARBA00022679"/>
    </source>
</evidence>
<dbReference type="GO" id="GO:0046872">
    <property type="term" value="F:metal ion binding"/>
    <property type="evidence" value="ECO:0007669"/>
    <property type="project" value="UniProtKB-KW"/>
</dbReference>
<dbReference type="Gene3D" id="3.30.200.20">
    <property type="entry name" value="Phosphorylase Kinase, domain 1"/>
    <property type="match status" value="1"/>
</dbReference>
<reference evidence="22" key="1">
    <citation type="journal article" date="2023" name="Mol. Biol. Evol.">
        <title>Third-Generation Sequencing Reveals the Adaptive Role of the Epigenome in Three Deep-Sea Polychaetes.</title>
        <authorList>
            <person name="Perez M."/>
            <person name="Aroh O."/>
            <person name="Sun Y."/>
            <person name="Lan Y."/>
            <person name="Juniper S.K."/>
            <person name="Young C.R."/>
            <person name="Angers B."/>
            <person name="Qian P.Y."/>
        </authorList>
    </citation>
    <scope>NUCLEOTIDE SEQUENCE</scope>
    <source>
        <strain evidence="22">P08H-3</strain>
    </source>
</reference>
<dbReference type="InterPro" id="IPR049587">
    <property type="entry name" value="TNK-like_SAM"/>
</dbReference>
<evidence type="ECO:0000256" key="3">
    <source>
        <dbReference type="ARBA" id="ARBA00022443"/>
    </source>
</evidence>
<dbReference type="CDD" id="cd09539">
    <property type="entry name" value="SAM_TNK-like"/>
    <property type="match status" value="1"/>
</dbReference>
<evidence type="ECO:0008006" key="24">
    <source>
        <dbReference type="Google" id="ProtNLM"/>
    </source>
</evidence>
<keyword evidence="13" id="KW-0968">Cytoplasmic vesicle</keyword>
<dbReference type="InterPro" id="IPR008266">
    <property type="entry name" value="Tyr_kinase_AS"/>
</dbReference>
<evidence type="ECO:0000256" key="14">
    <source>
        <dbReference type="ARBA" id="ARBA00047899"/>
    </source>
</evidence>
<feature type="compositionally biased region" description="Polar residues" evidence="18">
    <location>
        <begin position="538"/>
        <end position="565"/>
    </location>
</feature>
<dbReference type="PROSITE" id="PS00109">
    <property type="entry name" value="PROTEIN_KINASE_TYR"/>
    <property type="match status" value="1"/>
</dbReference>
<evidence type="ECO:0000256" key="18">
    <source>
        <dbReference type="SAM" id="MobiDB-lite"/>
    </source>
</evidence>
<evidence type="ECO:0000256" key="5">
    <source>
        <dbReference type="ARBA" id="ARBA00022527"/>
    </source>
</evidence>
<evidence type="ECO:0000313" key="23">
    <source>
        <dbReference type="Proteomes" id="UP001208570"/>
    </source>
</evidence>
<keyword evidence="11" id="KW-0460">Magnesium</keyword>
<dbReference type="PROSITE" id="PS00107">
    <property type="entry name" value="PROTEIN_KINASE_ATP"/>
    <property type="match status" value="1"/>
</dbReference>
<dbReference type="InterPro" id="IPR015940">
    <property type="entry name" value="UBA"/>
</dbReference>
<evidence type="ECO:0000259" key="19">
    <source>
        <dbReference type="PROSITE" id="PS50002"/>
    </source>
</evidence>
<evidence type="ECO:0000259" key="21">
    <source>
        <dbReference type="PROSITE" id="PS50030"/>
    </source>
</evidence>
<keyword evidence="10 17" id="KW-0067">ATP-binding</keyword>
<keyword evidence="7" id="KW-0479">Metal-binding</keyword>